<protein>
    <submittedName>
        <fullName evidence="2">Beta-lactamase</fullName>
    </submittedName>
</protein>
<dbReference type="InterPro" id="IPR036866">
    <property type="entry name" value="RibonucZ/Hydroxyglut_hydro"/>
</dbReference>
<keyword evidence="3" id="KW-1185">Reference proteome</keyword>
<dbReference type="SMART" id="SM00849">
    <property type="entry name" value="Lactamase_B"/>
    <property type="match status" value="1"/>
</dbReference>
<comment type="caution">
    <text evidence="2">The sequence shown here is derived from an EMBL/GenBank/DDBJ whole genome shotgun (WGS) entry which is preliminary data.</text>
</comment>
<dbReference type="CDD" id="cd07727">
    <property type="entry name" value="YmaE-like_MBL-fold"/>
    <property type="match status" value="1"/>
</dbReference>
<dbReference type="InterPro" id="IPR001279">
    <property type="entry name" value="Metallo-B-lactamas"/>
</dbReference>
<organism evidence="2 3">
    <name type="scientific">Tumebacillus flagellatus</name>
    <dbReference type="NCBI Taxonomy" id="1157490"/>
    <lineage>
        <taxon>Bacteria</taxon>
        <taxon>Bacillati</taxon>
        <taxon>Bacillota</taxon>
        <taxon>Bacilli</taxon>
        <taxon>Bacillales</taxon>
        <taxon>Alicyclobacillaceae</taxon>
        <taxon>Tumebacillus</taxon>
    </lineage>
</organism>
<name>A0A074MFE3_9BACL</name>
<accession>A0A074MFE3</accession>
<proteinExistence type="predicted"/>
<dbReference type="eggNOG" id="COG0491">
    <property type="taxonomic scope" value="Bacteria"/>
</dbReference>
<reference evidence="2 3" key="1">
    <citation type="journal article" date="2013" name="Int. J. Syst. Evol. Microbiol.">
        <title>Tumebacillus flagellatus sp. nov., an alpha-amylase/pullulanase-producing bacterium isolated from cassava wastewater.</title>
        <authorList>
            <person name="Wang Q."/>
            <person name="Xie N."/>
            <person name="Qin Y."/>
            <person name="Shen N."/>
            <person name="Zhu J."/>
            <person name="Mi H."/>
            <person name="Huang R."/>
        </authorList>
    </citation>
    <scope>NUCLEOTIDE SEQUENCE [LARGE SCALE GENOMIC DNA]</scope>
    <source>
        <strain evidence="2 3">GST4</strain>
    </source>
</reference>
<dbReference type="STRING" id="1157490.EL26_05195"/>
<gene>
    <name evidence="2" type="ORF">EL26_05195</name>
</gene>
<dbReference type="RefSeq" id="WP_038085102.1">
    <property type="nucleotide sequence ID" value="NZ_JMIR01000004.1"/>
</dbReference>
<dbReference type="PANTHER" id="PTHR42773:SF1">
    <property type="entry name" value="METALLO-BETA-LACTAMASE FAMILY PROTEIN"/>
    <property type="match status" value="1"/>
</dbReference>
<dbReference type="Proteomes" id="UP000027931">
    <property type="component" value="Unassembled WGS sequence"/>
</dbReference>
<feature type="domain" description="Metallo-beta-lactamase" evidence="1">
    <location>
        <begin position="102"/>
        <end position="260"/>
    </location>
</feature>
<dbReference type="Pfam" id="PF13370">
    <property type="entry name" value="Fer4_13"/>
    <property type="match status" value="1"/>
</dbReference>
<dbReference type="Gene3D" id="3.30.70.20">
    <property type="match status" value="1"/>
</dbReference>
<evidence type="ECO:0000313" key="2">
    <source>
        <dbReference type="EMBL" id="KEO84497.1"/>
    </source>
</evidence>
<dbReference type="SUPFAM" id="SSF54862">
    <property type="entry name" value="4Fe-4S ferredoxins"/>
    <property type="match status" value="1"/>
</dbReference>
<dbReference type="PANTHER" id="PTHR42773">
    <property type="entry name" value="METALLO-BETA-LACTAMASE-RELATED"/>
    <property type="match status" value="1"/>
</dbReference>
<dbReference type="EMBL" id="JMIR01000004">
    <property type="protein sequence ID" value="KEO84497.1"/>
    <property type="molecule type" value="Genomic_DNA"/>
</dbReference>
<dbReference type="Gene3D" id="3.60.15.10">
    <property type="entry name" value="Ribonuclease Z/Hydroxyacylglutathione hydrolase-like"/>
    <property type="match status" value="1"/>
</dbReference>
<dbReference type="AlphaFoldDB" id="A0A074MFE3"/>
<sequence length="286" mass="32567">MAKRLETNVPGDFFVNSNCIDCDQCRQIAPATFSDVRGMSAVTTQPRGDEERRLAMYALLTCPTGAIGSENQAGLQEAMADFPLRVDENVYFNGFSAKHSYGASSYLILHPDGNWLIDAPRWQPQLVEKFQELGGIRYLFLSHQDDVADAARYAEKFGAERIIHEWELHAQPDAEHVIQGLDTVEFAPDFRILVQPGHTRGHLVLLYAKKYLFTGDHLAWGREREELEAFEDFCWYSYAEQGKSMARLAQETFEWVLPGHGDRVHRHADEMRARMKSLVQRMGAQA</sequence>
<dbReference type="OrthoDB" id="9802248at2"/>
<evidence type="ECO:0000259" key="1">
    <source>
        <dbReference type="SMART" id="SM00849"/>
    </source>
</evidence>
<dbReference type="SUPFAM" id="SSF56281">
    <property type="entry name" value="Metallo-hydrolase/oxidoreductase"/>
    <property type="match status" value="1"/>
</dbReference>
<evidence type="ECO:0000313" key="3">
    <source>
        <dbReference type="Proteomes" id="UP000027931"/>
    </source>
</evidence>